<reference evidence="2" key="1">
    <citation type="submission" date="2018-02" db="EMBL/GenBank/DDBJ databases">
        <authorList>
            <person name="Cohen D.B."/>
            <person name="Kent A.D."/>
        </authorList>
    </citation>
    <scope>NUCLEOTIDE SEQUENCE</scope>
</reference>
<dbReference type="EMBL" id="OIVN01003538">
    <property type="protein sequence ID" value="SPD11954.1"/>
    <property type="molecule type" value="Genomic_DNA"/>
</dbReference>
<evidence type="ECO:0000313" key="2">
    <source>
        <dbReference type="EMBL" id="SPD11954.1"/>
    </source>
</evidence>
<evidence type="ECO:0000259" key="1">
    <source>
        <dbReference type="Pfam" id="PF14244"/>
    </source>
</evidence>
<proteinExistence type="predicted"/>
<dbReference type="Pfam" id="PF14244">
    <property type="entry name" value="Retrotran_gag_3"/>
    <property type="match status" value="1"/>
</dbReference>
<dbReference type="PANTHER" id="PTHR37610">
    <property type="entry name" value="CCHC-TYPE DOMAIN-CONTAINING PROTEIN"/>
    <property type="match status" value="1"/>
</dbReference>
<dbReference type="AlphaFoldDB" id="A0A2N9HJW8"/>
<protein>
    <recommendedName>
        <fullName evidence="1">Retrotransposon Copia-like N-terminal domain-containing protein</fullName>
    </recommendedName>
</protein>
<name>A0A2N9HJW8_FAGSY</name>
<sequence>MASIEATSSSASTQTSLISIENSTSHYYINNVDNLGIHIVLDRLTGDNYQSWRRSMTTSLSAKNKLGLVNGTISQPSDEFDPLFSNWQRSNDLVPS</sequence>
<dbReference type="InterPro" id="IPR029472">
    <property type="entry name" value="Copia-like_N"/>
</dbReference>
<gene>
    <name evidence="2" type="ORF">FSB_LOCUS39836</name>
</gene>
<feature type="domain" description="Retrotransposon Copia-like N-terminal" evidence="1">
    <location>
        <begin position="32"/>
        <end position="77"/>
    </location>
</feature>
<dbReference type="PANTHER" id="PTHR37610:SF97">
    <property type="entry name" value="RETROTRANSPOSON GAG DOMAIN-CONTAINING PROTEIN"/>
    <property type="match status" value="1"/>
</dbReference>
<accession>A0A2N9HJW8</accession>
<organism evidence="2">
    <name type="scientific">Fagus sylvatica</name>
    <name type="common">Beechnut</name>
    <dbReference type="NCBI Taxonomy" id="28930"/>
    <lineage>
        <taxon>Eukaryota</taxon>
        <taxon>Viridiplantae</taxon>
        <taxon>Streptophyta</taxon>
        <taxon>Embryophyta</taxon>
        <taxon>Tracheophyta</taxon>
        <taxon>Spermatophyta</taxon>
        <taxon>Magnoliopsida</taxon>
        <taxon>eudicotyledons</taxon>
        <taxon>Gunneridae</taxon>
        <taxon>Pentapetalae</taxon>
        <taxon>rosids</taxon>
        <taxon>fabids</taxon>
        <taxon>Fagales</taxon>
        <taxon>Fagaceae</taxon>
        <taxon>Fagus</taxon>
    </lineage>
</organism>